<evidence type="ECO:0000313" key="5">
    <source>
        <dbReference type="EMBL" id="CAA9433595.1"/>
    </source>
</evidence>
<dbReference type="Pfam" id="PF24877">
    <property type="entry name" value="ILV_EDD_C"/>
    <property type="match status" value="1"/>
</dbReference>
<name>A0A6J4Q8R5_9ACTN</name>
<dbReference type="GO" id="GO:0051537">
    <property type="term" value="F:2 iron, 2 sulfur cluster binding"/>
    <property type="evidence" value="ECO:0007669"/>
    <property type="project" value="UniProtKB-KW"/>
</dbReference>
<dbReference type="AlphaFoldDB" id="A0A6J4Q8R5"/>
<evidence type="ECO:0000256" key="3">
    <source>
        <dbReference type="ARBA" id="ARBA00023304"/>
    </source>
</evidence>
<keyword evidence="1" id="KW-0408">Iron</keyword>
<organism evidence="5">
    <name type="scientific">uncultured Rubrobacteraceae bacterium</name>
    <dbReference type="NCBI Taxonomy" id="349277"/>
    <lineage>
        <taxon>Bacteria</taxon>
        <taxon>Bacillati</taxon>
        <taxon>Actinomycetota</taxon>
        <taxon>Rubrobacteria</taxon>
        <taxon>Rubrobacterales</taxon>
        <taxon>Rubrobacteraceae</taxon>
        <taxon>environmental samples</taxon>
    </lineage>
</organism>
<evidence type="ECO:0000256" key="2">
    <source>
        <dbReference type="ARBA" id="ARBA00023014"/>
    </source>
</evidence>
<dbReference type="EMBL" id="CADCVE010000001">
    <property type="protein sequence ID" value="CAA9433595.1"/>
    <property type="molecule type" value="Genomic_DNA"/>
</dbReference>
<dbReference type="PANTHER" id="PTHR43661">
    <property type="entry name" value="D-XYLONATE DEHYDRATASE"/>
    <property type="match status" value="1"/>
</dbReference>
<proteinExistence type="predicted"/>
<keyword evidence="3" id="KW-0100">Branched-chain amino acid biosynthesis</keyword>
<reference evidence="5" key="1">
    <citation type="submission" date="2020-02" db="EMBL/GenBank/DDBJ databases">
        <authorList>
            <person name="Meier V. D."/>
        </authorList>
    </citation>
    <scope>NUCLEOTIDE SEQUENCE</scope>
    <source>
        <strain evidence="5">AVDCRST_MAG28</strain>
    </source>
</reference>
<accession>A0A6J4Q8R5</accession>
<keyword evidence="1" id="KW-0001">2Fe-2S</keyword>
<evidence type="ECO:0000256" key="1">
    <source>
        <dbReference type="ARBA" id="ARBA00022714"/>
    </source>
</evidence>
<dbReference type="SUPFAM" id="SSF52016">
    <property type="entry name" value="LeuD/IlvD-like"/>
    <property type="match status" value="1"/>
</dbReference>
<dbReference type="Gene3D" id="3.50.30.80">
    <property type="entry name" value="IlvD/EDD C-terminal domain-like"/>
    <property type="match status" value="1"/>
</dbReference>
<dbReference type="InterPro" id="IPR042096">
    <property type="entry name" value="Dihydro-acid_dehy_C"/>
</dbReference>
<feature type="domain" description="Dihydroxy-acid/6-phosphogluconate dehydratase C-terminal" evidence="4">
    <location>
        <begin position="262"/>
        <end position="411"/>
    </location>
</feature>
<dbReference type="GO" id="GO:0004160">
    <property type="term" value="F:dihydroxy-acid dehydratase activity"/>
    <property type="evidence" value="ECO:0007669"/>
    <property type="project" value="UniProtKB-EC"/>
</dbReference>
<keyword evidence="1" id="KW-0479">Metal-binding</keyword>
<dbReference type="EC" id="4.2.1.9" evidence="5"/>
<dbReference type="PANTHER" id="PTHR43661:SF3">
    <property type="entry name" value="D-XYLONATE DEHYDRATASE YAGF-RELATED"/>
    <property type="match status" value="1"/>
</dbReference>
<protein>
    <submittedName>
        <fullName evidence="5">Dihydroxy-acid dehydratase</fullName>
        <ecNumber evidence="5">4.2.1.9</ecNumber>
    </submittedName>
</protein>
<dbReference type="InterPro" id="IPR056740">
    <property type="entry name" value="ILV_EDD_C"/>
</dbReference>
<dbReference type="InterPro" id="IPR037237">
    <property type="entry name" value="IlvD/EDD_N"/>
</dbReference>
<sequence length="414" mass="43122">MRDCGKPRVFVPIPSEALLYIGSIMEAGGEPMVFGLPMERPFGGVALRREWVADWAETFCANNKLDALLLSAEEPAELAGLLIAALRLDLPVAVVPVRDPFAIALAALGGTPIAEDAATIAVELGKTGRPRLRELVEGFSLANALRAGLASGAGPELLVHLAAIAREAGVIGFPQMIRVLAPESPKAVDLGSSWFDTYGTAGLLSHLGDALHDTRTVTGRLKEALPPAPPALEDQEAAGSRLAFVRGRASGTEVVCRTDSGVAEVSGHCRFFGLEEDAVRAVEGGGIERSELLVVAGCGPGGGPGLIRLDRLSGALDVAGLAVPVLTDGLPPDDATGAWASLMTPDAAAGGVIARLRDGDFLRIDLEKGLIRTGAAAEEIRRREPFASPVLSTYGYAARYARYALPALEGAGFR</sequence>
<dbReference type="GO" id="GO:0005829">
    <property type="term" value="C:cytosol"/>
    <property type="evidence" value="ECO:0007669"/>
    <property type="project" value="TreeGrafter"/>
</dbReference>
<evidence type="ECO:0000259" key="4">
    <source>
        <dbReference type="Pfam" id="PF24877"/>
    </source>
</evidence>
<dbReference type="SUPFAM" id="SSF143975">
    <property type="entry name" value="IlvD/EDD N-terminal domain-like"/>
    <property type="match status" value="1"/>
</dbReference>
<gene>
    <name evidence="5" type="ORF">AVDCRST_MAG28-1642</name>
</gene>
<keyword evidence="3" id="KW-0028">Amino-acid biosynthesis</keyword>
<keyword evidence="2" id="KW-0411">Iron-sulfur</keyword>
<keyword evidence="5" id="KW-0456">Lyase</keyword>
<dbReference type="GO" id="GO:0009082">
    <property type="term" value="P:branched-chain amino acid biosynthetic process"/>
    <property type="evidence" value="ECO:0007669"/>
    <property type="project" value="UniProtKB-KW"/>
</dbReference>